<organismHost>
    <name type="scientific">Ornithodoros</name>
    <name type="common">relapsing fever ticks</name>
    <dbReference type="NCBI Taxonomy" id="6937"/>
</organismHost>
<evidence type="ECO:0000313" key="2">
    <source>
        <dbReference type="EMBL" id="QII88874.1"/>
    </source>
</evidence>
<proteinExistence type="predicted"/>
<accession>A0A6G7KU39</accession>
<organismHost>
    <name type="scientific">Phacochoerus aethiopicus</name>
    <name type="common">Warthog</name>
    <dbReference type="NCBI Taxonomy" id="85517"/>
</organismHost>
<keyword evidence="1" id="KW-1133">Transmembrane helix</keyword>
<gene>
    <name evidence="2" type="primary">p300_2R</name>
</gene>
<keyword evidence="1" id="KW-0472">Membrane</keyword>
<keyword evidence="1" id="KW-0812">Transmembrane</keyword>
<protein>
    <submittedName>
        <fullName evidence="2">p300_2R</fullName>
    </submittedName>
</protein>
<sequence>MLLISMITLYEAAITTLITHRKQILQHPDTRAILLPLGLYWDTTHILLMCHECGKMCLTGNHSTKCIIIICLLILAIQKKNMRMVVTLLRMGADVSYIHLLQNTIQLSYIQLSMLTSNSQISLQELHAICYLLYGRLPKKIIQGMHLCTTMAGLCGVLLLTFLAP</sequence>
<evidence type="ECO:0000256" key="1">
    <source>
        <dbReference type="SAM" id="Phobius"/>
    </source>
</evidence>
<feature type="transmembrane region" description="Helical" evidence="1">
    <location>
        <begin position="144"/>
        <end position="164"/>
    </location>
</feature>
<organismHost>
    <name type="scientific">Ornithodoros moubata</name>
    <name type="common">Soft tick</name>
    <name type="synonym">Argasid tick</name>
    <dbReference type="NCBI Taxonomy" id="6938"/>
</organismHost>
<dbReference type="EMBL" id="MN641877">
    <property type="protein sequence ID" value="QII88874.1"/>
    <property type="molecule type" value="Genomic_DNA"/>
</dbReference>
<name>A0A6G7KU39_ASF</name>
<organismHost>
    <name type="scientific">Phacochoerus africanus</name>
    <name type="common">Warthog</name>
    <dbReference type="NCBI Taxonomy" id="41426"/>
</organismHost>
<reference evidence="2" key="1">
    <citation type="submission" date="2019-11" db="EMBL/GenBank/DDBJ databases">
        <authorList>
            <person name="Ndlovu S.S."/>
            <person name="Carulei O."/>
        </authorList>
    </citation>
    <scope>NUCLEOTIDE SEQUENCE [LARGE SCALE GENOMIC DNA]</scope>
    <source>
        <strain evidence="2">RSA_2_2004</strain>
    </source>
</reference>
<organismHost>
    <name type="scientific">Potamochoerus larvatus</name>
    <name type="common">Bushpig</name>
    <dbReference type="NCBI Taxonomy" id="273792"/>
</organismHost>
<organismHost>
    <name type="scientific">Sus scrofa</name>
    <name type="common">Pig</name>
    <dbReference type="NCBI Taxonomy" id="9823"/>
</organismHost>
<organism evidence="2">
    <name type="scientific">African swine fever virus</name>
    <name type="common">ASFV</name>
    <dbReference type="NCBI Taxonomy" id="10497"/>
    <lineage>
        <taxon>Viruses</taxon>
        <taxon>Varidnaviria</taxon>
        <taxon>Bamfordvirae</taxon>
        <taxon>Nucleocytoviricota</taxon>
        <taxon>Pokkesviricetes</taxon>
        <taxon>Asfuvirales</taxon>
        <taxon>Asfarviridae</taxon>
        <taxon>Asfivirus</taxon>
        <taxon>Asfivirus haemorrhagiae</taxon>
    </lineage>
</organism>